<accession>A0A0D9W899</accession>
<dbReference type="STRING" id="77586.A0A0D9W899"/>
<feature type="domain" description="KIB1-4 beta-propeller" evidence="1">
    <location>
        <begin position="92"/>
        <end position="389"/>
    </location>
</feature>
<dbReference type="Gramene" id="LPERR04G17860.1">
    <property type="protein sequence ID" value="LPERR04G17860.1"/>
    <property type="gene ID" value="LPERR04G17860"/>
</dbReference>
<feature type="domain" description="F-box" evidence="2">
    <location>
        <begin position="23"/>
        <end position="59"/>
    </location>
</feature>
<reference evidence="3 4" key="1">
    <citation type="submission" date="2012-08" db="EMBL/GenBank/DDBJ databases">
        <title>Oryza genome evolution.</title>
        <authorList>
            <person name="Wing R.A."/>
        </authorList>
    </citation>
    <scope>NUCLEOTIDE SEQUENCE</scope>
</reference>
<dbReference type="eggNOG" id="ENOG502RRNT">
    <property type="taxonomic scope" value="Eukaryota"/>
</dbReference>
<dbReference type="Gene3D" id="1.20.1280.50">
    <property type="match status" value="1"/>
</dbReference>
<dbReference type="InterPro" id="IPR050942">
    <property type="entry name" value="F-box_BR-signaling"/>
</dbReference>
<evidence type="ECO:0000259" key="2">
    <source>
        <dbReference type="Pfam" id="PF12937"/>
    </source>
</evidence>
<dbReference type="Proteomes" id="UP000032180">
    <property type="component" value="Chromosome 4"/>
</dbReference>
<sequence length="427" mass="48280">MIASHNIFYVMITISDPSMKSSWSDLPFDILLLVHQRLELSQILASAAVCSSWYSAAATTGILPCRVPWLMRHHWTRGDTMTNECRSLLNPDKSYKVSFPSGSFQNCCGASHGWLIASDEISNLMLHNPFSSAVIPLPPVTDFASIKAICGSDGSIKSYHFRGGDICIDGTYLGSWFYQKAVLSCAPSQGNDRCIAIIILHDCNWLSYAKVGERSWHVASIINRNEDFYADCIYHTGKFYTLTMKGMVEMWDIDGSYEVKNKLVITNRDQHKFTMMDKEKVLTRYLVSTPWGDLLQVRLLLAYRWEKCPGNVKVKIGRVDLKNCCMEELKLETALQEHAVFLGQNHSTCLPTTEFHELRPNCIYLTTPLLTQEEFFGTRRHGLRGVRIYDLVNGTLEDAFTNCACDGESISPSNLVWITPNHCNDNL</sequence>
<dbReference type="InterPro" id="IPR036047">
    <property type="entry name" value="F-box-like_dom_sf"/>
</dbReference>
<protein>
    <recommendedName>
        <fullName evidence="5">F-box domain-containing protein</fullName>
    </recommendedName>
</protein>
<evidence type="ECO:0000259" key="1">
    <source>
        <dbReference type="Pfam" id="PF03478"/>
    </source>
</evidence>
<evidence type="ECO:0008006" key="5">
    <source>
        <dbReference type="Google" id="ProtNLM"/>
    </source>
</evidence>
<dbReference type="Pfam" id="PF12937">
    <property type="entry name" value="F-box-like"/>
    <property type="match status" value="1"/>
</dbReference>
<dbReference type="Pfam" id="PF03478">
    <property type="entry name" value="Beta-prop_KIB1-4"/>
    <property type="match status" value="1"/>
</dbReference>
<dbReference type="AlphaFoldDB" id="A0A0D9W899"/>
<organism evidence="3 4">
    <name type="scientific">Leersia perrieri</name>
    <dbReference type="NCBI Taxonomy" id="77586"/>
    <lineage>
        <taxon>Eukaryota</taxon>
        <taxon>Viridiplantae</taxon>
        <taxon>Streptophyta</taxon>
        <taxon>Embryophyta</taxon>
        <taxon>Tracheophyta</taxon>
        <taxon>Spermatophyta</taxon>
        <taxon>Magnoliopsida</taxon>
        <taxon>Liliopsida</taxon>
        <taxon>Poales</taxon>
        <taxon>Poaceae</taxon>
        <taxon>BOP clade</taxon>
        <taxon>Oryzoideae</taxon>
        <taxon>Oryzeae</taxon>
        <taxon>Oryzinae</taxon>
        <taxon>Leersia</taxon>
    </lineage>
</organism>
<name>A0A0D9W899_9ORYZ</name>
<reference evidence="4" key="2">
    <citation type="submission" date="2013-12" db="EMBL/GenBank/DDBJ databases">
        <authorList>
            <person name="Yu Y."/>
            <person name="Lee S."/>
            <person name="de Baynast K."/>
            <person name="Wissotski M."/>
            <person name="Liu L."/>
            <person name="Talag J."/>
            <person name="Goicoechea J."/>
            <person name="Angelova A."/>
            <person name="Jetty R."/>
            <person name="Kudrna D."/>
            <person name="Golser W."/>
            <person name="Rivera L."/>
            <person name="Zhang J."/>
            <person name="Wing R."/>
        </authorList>
    </citation>
    <scope>NUCLEOTIDE SEQUENCE</scope>
</reference>
<evidence type="ECO:0000313" key="3">
    <source>
        <dbReference type="EnsemblPlants" id="LPERR04G17860.1"/>
    </source>
</evidence>
<dbReference type="PANTHER" id="PTHR44259:SF80">
    <property type="entry name" value="F-BOX DOMAIN-CONTAINING PROTEIN"/>
    <property type="match status" value="1"/>
</dbReference>
<evidence type="ECO:0000313" key="4">
    <source>
        <dbReference type="Proteomes" id="UP000032180"/>
    </source>
</evidence>
<keyword evidence="4" id="KW-1185">Reference proteome</keyword>
<dbReference type="PANTHER" id="PTHR44259">
    <property type="entry name" value="OS07G0183000 PROTEIN-RELATED"/>
    <property type="match status" value="1"/>
</dbReference>
<dbReference type="InterPro" id="IPR005174">
    <property type="entry name" value="KIB1-4_b-propeller"/>
</dbReference>
<dbReference type="InterPro" id="IPR001810">
    <property type="entry name" value="F-box_dom"/>
</dbReference>
<dbReference type="HOGENOM" id="CLU_019286_14_0_1"/>
<dbReference type="EnsemblPlants" id="LPERR04G17860.1">
    <property type="protein sequence ID" value="LPERR04G17860.1"/>
    <property type="gene ID" value="LPERR04G17860"/>
</dbReference>
<reference evidence="3" key="3">
    <citation type="submission" date="2015-04" db="UniProtKB">
        <authorList>
            <consortium name="EnsemblPlants"/>
        </authorList>
    </citation>
    <scope>IDENTIFICATION</scope>
</reference>
<proteinExistence type="predicted"/>
<dbReference type="SUPFAM" id="SSF81383">
    <property type="entry name" value="F-box domain"/>
    <property type="match status" value="1"/>
</dbReference>